<dbReference type="Pfam" id="PF01161">
    <property type="entry name" value="PBP"/>
    <property type="match status" value="1"/>
</dbReference>
<evidence type="ECO:0000313" key="1">
    <source>
        <dbReference type="EMBL" id="CRL05877.1"/>
    </source>
</evidence>
<dbReference type="PANTHER" id="PTHR11362:SF82">
    <property type="entry name" value="PHOSPHATIDYLETHANOLAMINE-BINDING PROTEIN 4"/>
    <property type="match status" value="1"/>
</dbReference>
<keyword evidence="2" id="KW-1185">Reference proteome</keyword>
<protein>
    <submittedName>
        <fullName evidence="1">CLUMA_CG019128, isoform A</fullName>
    </submittedName>
</protein>
<organism evidence="1 2">
    <name type="scientific">Clunio marinus</name>
    <dbReference type="NCBI Taxonomy" id="568069"/>
    <lineage>
        <taxon>Eukaryota</taxon>
        <taxon>Metazoa</taxon>
        <taxon>Ecdysozoa</taxon>
        <taxon>Arthropoda</taxon>
        <taxon>Hexapoda</taxon>
        <taxon>Insecta</taxon>
        <taxon>Pterygota</taxon>
        <taxon>Neoptera</taxon>
        <taxon>Endopterygota</taxon>
        <taxon>Diptera</taxon>
        <taxon>Nematocera</taxon>
        <taxon>Chironomoidea</taxon>
        <taxon>Chironomidae</taxon>
        <taxon>Clunio</taxon>
    </lineage>
</organism>
<dbReference type="CDD" id="cd00866">
    <property type="entry name" value="PEBP_euk"/>
    <property type="match status" value="1"/>
</dbReference>
<dbReference type="InterPro" id="IPR035810">
    <property type="entry name" value="PEBP_euk"/>
</dbReference>
<reference evidence="1 2" key="1">
    <citation type="submission" date="2015-04" db="EMBL/GenBank/DDBJ databases">
        <authorList>
            <person name="Syromyatnikov M.Y."/>
            <person name="Popov V.N."/>
        </authorList>
    </citation>
    <scope>NUCLEOTIDE SEQUENCE [LARGE SCALE GENOMIC DNA]</scope>
</reference>
<dbReference type="Proteomes" id="UP000183832">
    <property type="component" value="Unassembled WGS sequence"/>
</dbReference>
<proteinExistence type="predicted"/>
<evidence type="ECO:0000313" key="2">
    <source>
        <dbReference type="Proteomes" id="UP000183832"/>
    </source>
</evidence>
<name>A0A1J1J094_9DIPT</name>
<dbReference type="InterPro" id="IPR036610">
    <property type="entry name" value="PEBP-like_sf"/>
</dbReference>
<dbReference type="InterPro" id="IPR008914">
    <property type="entry name" value="PEBP"/>
</dbReference>
<accession>A0A1J1J094</accession>
<sequence length="268" mass="30216">MAFPGNFLSDIFDNEFLSVLKISYPNGVNVEGIELTPTQVRDEPNVEWEGNENEFYTLLMTDPDAPEPFREVRHWLVVNIPGSNLKLGDTKIQYVGSGPPKGSGTHRYIFLLFKQLDGKQEFKLPFVSNRSRNGRLSTCTRQLISDYNLMLISSSFYIAQYDDYVPVLHAQMGGPPPTIKWAYIGSGAPKDTGLHRYTFLVFKQKNGKQEFDLPTVPNTSREGRLSSNTRKLIADYNLQLIGGTFYLAQFDDYVPILHAQLGGAPPKN</sequence>
<gene>
    <name evidence="1" type="ORF">CLUMA_CG019128</name>
</gene>
<dbReference type="EMBL" id="CVRI01000066">
    <property type="protein sequence ID" value="CRL05877.1"/>
    <property type="molecule type" value="Genomic_DNA"/>
</dbReference>
<dbReference type="Gene3D" id="3.90.280.10">
    <property type="entry name" value="PEBP-like"/>
    <property type="match status" value="2"/>
</dbReference>
<dbReference type="AlphaFoldDB" id="A0A1J1J094"/>
<dbReference type="SUPFAM" id="SSF49777">
    <property type="entry name" value="PEBP-like"/>
    <property type="match status" value="2"/>
</dbReference>
<dbReference type="PANTHER" id="PTHR11362">
    <property type="entry name" value="PHOSPHATIDYLETHANOLAMINE-BINDING PROTEIN"/>
    <property type="match status" value="1"/>
</dbReference>
<dbReference type="STRING" id="568069.A0A1J1J094"/>
<dbReference type="OrthoDB" id="2506647at2759"/>